<dbReference type="Pfam" id="PF25873">
    <property type="entry name" value="WHD_MalT"/>
    <property type="match status" value="1"/>
</dbReference>
<dbReference type="InterPro" id="IPR041617">
    <property type="entry name" value="TPR_MalT"/>
</dbReference>
<dbReference type="InterPro" id="IPR059106">
    <property type="entry name" value="WHD_MalT"/>
</dbReference>
<dbReference type="Gene3D" id="1.25.40.10">
    <property type="entry name" value="Tetratricopeptide repeat domain"/>
    <property type="match status" value="1"/>
</dbReference>
<reference evidence="5" key="1">
    <citation type="submission" date="2020-10" db="EMBL/GenBank/DDBJ databases">
        <title>Taxonomic study of unclassified bacteria belonging to the class Ktedonobacteria.</title>
        <authorList>
            <person name="Yabe S."/>
            <person name="Wang C.M."/>
            <person name="Zheng Y."/>
            <person name="Sakai Y."/>
            <person name="Cavaletti L."/>
            <person name="Monciardini P."/>
            <person name="Donadio S."/>
        </authorList>
    </citation>
    <scope>NUCLEOTIDE SEQUENCE</scope>
    <source>
        <strain evidence="5">ID150040</strain>
    </source>
</reference>
<dbReference type="InterPro" id="IPR000792">
    <property type="entry name" value="Tscrpt_reg_LuxR_C"/>
</dbReference>
<dbReference type="SMART" id="SM00421">
    <property type="entry name" value="HTH_LUXR"/>
    <property type="match status" value="1"/>
</dbReference>
<evidence type="ECO:0000313" key="5">
    <source>
        <dbReference type="EMBL" id="GHO90016.1"/>
    </source>
</evidence>
<accession>A0A8J3IGV0</accession>
<protein>
    <submittedName>
        <fullName evidence="5">LuxR family transcriptional regulator</fullName>
    </submittedName>
</protein>
<dbReference type="EMBL" id="BNJK01000001">
    <property type="protein sequence ID" value="GHO90016.1"/>
    <property type="molecule type" value="Genomic_DNA"/>
</dbReference>
<dbReference type="Gene3D" id="1.10.10.10">
    <property type="entry name" value="Winged helix-like DNA-binding domain superfamily/Winged helix DNA-binding domain"/>
    <property type="match status" value="1"/>
</dbReference>
<feature type="domain" description="HTH luxR-type" evidence="4">
    <location>
        <begin position="984"/>
        <end position="1049"/>
    </location>
</feature>
<dbReference type="GO" id="GO:0006355">
    <property type="term" value="P:regulation of DNA-templated transcription"/>
    <property type="evidence" value="ECO:0007669"/>
    <property type="project" value="InterPro"/>
</dbReference>
<comment type="caution">
    <text evidence="5">The sequence shown here is derived from an EMBL/GenBank/DDBJ whole genome shotgun (WGS) entry which is preliminary data.</text>
</comment>
<evidence type="ECO:0000256" key="1">
    <source>
        <dbReference type="ARBA" id="ARBA00023015"/>
    </source>
</evidence>
<evidence type="ECO:0000259" key="4">
    <source>
        <dbReference type="PROSITE" id="PS50043"/>
    </source>
</evidence>
<keyword evidence="6" id="KW-1185">Reference proteome</keyword>
<name>A0A8J3IGV0_9CHLR</name>
<proteinExistence type="predicted"/>
<evidence type="ECO:0000256" key="2">
    <source>
        <dbReference type="ARBA" id="ARBA00023125"/>
    </source>
</evidence>
<keyword evidence="3" id="KW-0804">Transcription</keyword>
<organism evidence="5 6">
    <name type="scientific">Reticulibacter mediterranei</name>
    <dbReference type="NCBI Taxonomy" id="2778369"/>
    <lineage>
        <taxon>Bacteria</taxon>
        <taxon>Bacillati</taxon>
        <taxon>Chloroflexota</taxon>
        <taxon>Ktedonobacteria</taxon>
        <taxon>Ktedonobacterales</taxon>
        <taxon>Reticulibacteraceae</taxon>
        <taxon>Reticulibacter</taxon>
    </lineage>
</organism>
<dbReference type="Pfam" id="PF00196">
    <property type="entry name" value="GerE"/>
    <property type="match status" value="1"/>
</dbReference>
<dbReference type="SUPFAM" id="SSF52540">
    <property type="entry name" value="P-loop containing nucleoside triphosphate hydrolases"/>
    <property type="match status" value="1"/>
</dbReference>
<gene>
    <name evidence="5" type="ORF">KSF_000640</name>
</gene>
<dbReference type="InterPro" id="IPR016032">
    <property type="entry name" value="Sig_transdc_resp-reg_C-effctor"/>
</dbReference>
<dbReference type="GO" id="GO:0003677">
    <property type="term" value="F:DNA binding"/>
    <property type="evidence" value="ECO:0007669"/>
    <property type="project" value="UniProtKB-KW"/>
</dbReference>
<dbReference type="InterPro" id="IPR027417">
    <property type="entry name" value="P-loop_NTPase"/>
</dbReference>
<dbReference type="RefSeq" id="WP_220201024.1">
    <property type="nucleotide sequence ID" value="NZ_BNJK01000001.1"/>
</dbReference>
<dbReference type="PROSITE" id="PS50043">
    <property type="entry name" value="HTH_LUXR_2"/>
    <property type="match status" value="1"/>
</dbReference>
<dbReference type="Pfam" id="PF17874">
    <property type="entry name" value="TPR_MalT"/>
    <property type="match status" value="1"/>
</dbReference>
<dbReference type="PANTHER" id="PTHR44688">
    <property type="entry name" value="DNA-BINDING TRANSCRIPTIONAL ACTIVATOR DEVR_DOSR"/>
    <property type="match status" value="1"/>
</dbReference>
<dbReference type="SUPFAM" id="SSF48452">
    <property type="entry name" value="TPR-like"/>
    <property type="match status" value="1"/>
</dbReference>
<sequence>MPKSSLSTLIWSQVHQRYELQKQGQPMQCFLPEEEPAFTRWLEEQTSFAFRGQSGRLSLLKEARSAGTSYWYAYRKRASQTCKRYLGATPRLTFARLEQVAKELSGSPSPLSLAQEHPEQQNGQGRTLLATRLIPPRVPGFLVERPRLLHDLDALWTYPLVLVSASAGSGKTTLLSTWGSRQEHPVAWLSLDALDNDPVRFWASCIAALRRCWPALGEEAFALLHAREAPPLSTILVALLNDIMYLDRKLILILDDYHLVSEQSIHEGVLFVLDHLPATLHLVLISRIDPELPLSRLRVHHQLLEIRDQELRFTQQEAASFLTQGMGLALSEEEVAILHQRTVGWIAGLQLAALSLSRQSDPSSAVADFGGSHRYLLDYIQQDILVQLKGPLQDFLLQTSVVTSMNAALCQAITASPTLQENQQMLEEVERANLFVVPLDSRRHWYRYHDLFREALQARLQASLPALVPLLHVRAARWYEMQGERREAITHALAAPDFSYAAALIKQAAQAFWLQGEVRTVHTWVLALPDAVLRTHLRLALDAAFHFLNAASVDTESVHANRTVQIERTCTRMEGIVRRKAELSLSEAEEALIKLRLHVLRALIQSRVLLKRGDIEHLGALVREMEALPADEEENWNLIRLSPVFLCEVMLQGKGASLIPRLREAVQTAKEAADFQVTIRAIAWLAFASGQAGQLHRAHQEALWGLALLEREGGHITWPGYLYYTLFNVSYAWNKLEEAAEWLKLMRQSGQDWHQIELLGIGEVYGARLALMRGDLGAAELSLHQLEVLVAHERFTLRAPWVSILRVQVWLAQGNLEAASAWTAQTMFSSSAWNPVRRWEMLLLVRVLLAQQQSDQAVETLSRFRQYFDRPEVLDATFEWMALSVVALSRSGKREQALLVATHLLTITEPESYIRLELDTSEPLMKEVLTIWLEAHPEEISQAGTATLSRSSVLRMLMALKGEAAPRSTQANGASSALSKSVARHKLLEPLSRQEQQVLRLLVAGQTYAEMAQTLTVSPNTIKTQVSSIYRKLGVSRRAEAIAVTARLPLF</sequence>
<dbReference type="CDD" id="cd06170">
    <property type="entry name" value="LuxR_C_like"/>
    <property type="match status" value="1"/>
</dbReference>
<dbReference type="AlphaFoldDB" id="A0A8J3IGV0"/>
<dbReference type="PANTHER" id="PTHR44688:SF16">
    <property type="entry name" value="DNA-BINDING TRANSCRIPTIONAL ACTIVATOR DEVR_DOSR"/>
    <property type="match status" value="1"/>
</dbReference>
<dbReference type="Proteomes" id="UP000597444">
    <property type="component" value="Unassembled WGS sequence"/>
</dbReference>
<dbReference type="InterPro" id="IPR036388">
    <property type="entry name" value="WH-like_DNA-bd_sf"/>
</dbReference>
<dbReference type="PRINTS" id="PR00038">
    <property type="entry name" value="HTHLUXR"/>
</dbReference>
<evidence type="ECO:0000256" key="3">
    <source>
        <dbReference type="ARBA" id="ARBA00023163"/>
    </source>
</evidence>
<keyword evidence="1" id="KW-0805">Transcription regulation</keyword>
<keyword evidence="2" id="KW-0238">DNA-binding</keyword>
<dbReference type="InterPro" id="IPR011990">
    <property type="entry name" value="TPR-like_helical_dom_sf"/>
</dbReference>
<evidence type="ECO:0000313" key="6">
    <source>
        <dbReference type="Proteomes" id="UP000597444"/>
    </source>
</evidence>
<dbReference type="SUPFAM" id="SSF46894">
    <property type="entry name" value="C-terminal effector domain of the bipartite response regulators"/>
    <property type="match status" value="1"/>
</dbReference>